<keyword evidence="9" id="KW-1185">Reference proteome</keyword>
<dbReference type="GO" id="GO:0010181">
    <property type="term" value="F:FMN binding"/>
    <property type="evidence" value="ECO:0007669"/>
    <property type="project" value="UniProtKB-UniRule"/>
</dbReference>
<reference evidence="8 9" key="1">
    <citation type="submission" date="2017-06" db="EMBL/GenBank/DDBJ databases">
        <authorList>
            <person name="Kim H.J."/>
            <person name="Triplett B.A."/>
        </authorList>
    </citation>
    <scope>NUCLEOTIDE SEQUENCE [LARGE SCALE GENOMIC DNA]</scope>
    <source>
        <strain evidence="8 9">DSM 18704</strain>
    </source>
</reference>
<dbReference type="Gene3D" id="3.40.50.360">
    <property type="match status" value="1"/>
</dbReference>
<comment type="subunit">
    <text evidence="6">Homodimer.</text>
</comment>
<dbReference type="RefSeq" id="WP_089406857.1">
    <property type="nucleotide sequence ID" value="NZ_FZOU01000001.1"/>
</dbReference>
<comment type="catalytic activity">
    <reaction evidence="6">
        <text>2 a quinone + NADH + H(+) = 2 a 1,4-benzosemiquinone + NAD(+)</text>
        <dbReference type="Rhea" id="RHEA:65952"/>
        <dbReference type="ChEBI" id="CHEBI:15378"/>
        <dbReference type="ChEBI" id="CHEBI:57540"/>
        <dbReference type="ChEBI" id="CHEBI:57945"/>
        <dbReference type="ChEBI" id="CHEBI:132124"/>
        <dbReference type="ChEBI" id="CHEBI:134225"/>
    </reaction>
</comment>
<evidence type="ECO:0000256" key="4">
    <source>
        <dbReference type="ARBA" id="ARBA00023027"/>
    </source>
</evidence>
<dbReference type="EC" id="1.6.5.-" evidence="6"/>
<evidence type="ECO:0000256" key="2">
    <source>
        <dbReference type="ARBA" id="ARBA00022643"/>
    </source>
</evidence>
<keyword evidence="2 6" id="KW-0288">FMN</keyword>
<dbReference type="InterPro" id="IPR003680">
    <property type="entry name" value="Flavodoxin_fold"/>
</dbReference>
<evidence type="ECO:0000259" key="7">
    <source>
        <dbReference type="Pfam" id="PF02525"/>
    </source>
</evidence>
<organism evidence="8 9">
    <name type="scientific">Granulicella rosea</name>
    <dbReference type="NCBI Taxonomy" id="474952"/>
    <lineage>
        <taxon>Bacteria</taxon>
        <taxon>Pseudomonadati</taxon>
        <taxon>Acidobacteriota</taxon>
        <taxon>Terriglobia</taxon>
        <taxon>Terriglobales</taxon>
        <taxon>Acidobacteriaceae</taxon>
        <taxon>Granulicella</taxon>
    </lineage>
</organism>
<accession>A0A239DR39</accession>
<dbReference type="EC" id="1.7.1.17" evidence="6"/>
<comment type="caution">
    <text evidence="6">Lacks conserved residue(s) required for the propagation of feature annotation.</text>
</comment>
<dbReference type="InterPro" id="IPR029039">
    <property type="entry name" value="Flavoprotein-like_sf"/>
</dbReference>
<keyword evidence="1 6" id="KW-0285">Flavoprotein</keyword>
<evidence type="ECO:0000313" key="9">
    <source>
        <dbReference type="Proteomes" id="UP000198356"/>
    </source>
</evidence>
<comment type="function">
    <text evidence="6">Quinone reductase that provides resistance to thiol-specific stress caused by electrophilic quinones.</text>
</comment>
<evidence type="ECO:0000256" key="5">
    <source>
        <dbReference type="ARBA" id="ARBA00048542"/>
    </source>
</evidence>
<dbReference type="PANTHER" id="PTHR43741">
    <property type="entry name" value="FMN-DEPENDENT NADH-AZOREDUCTASE 1"/>
    <property type="match status" value="1"/>
</dbReference>
<dbReference type="InterPro" id="IPR050104">
    <property type="entry name" value="FMN-dep_NADH:Q_OxRdtase_AzoR1"/>
</dbReference>
<comment type="catalytic activity">
    <reaction evidence="5">
        <text>N,N-dimethyl-1,4-phenylenediamine + anthranilate + 2 NAD(+) = 2-(4-dimethylaminophenyl)diazenylbenzoate + 2 NADH + 2 H(+)</text>
        <dbReference type="Rhea" id="RHEA:55872"/>
        <dbReference type="ChEBI" id="CHEBI:15378"/>
        <dbReference type="ChEBI" id="CHEBI:15783"/>
        <dbReference type="ChEBI" id="CHEBI:16567"/>
        <dbReference type="ChEBI" id="CHEBI:57540"/>
        <dbReference type="ChEBI" id="CHEBI:57945"/>
        <dbReference type="ChEBI" id="CHEBI:71579"/>
        <dbReference type="EC" id="1.7.1.17"/>
    </reaction>
    <physiologicalReaction direction="right-to-left" evidence="5">
        <dbReference type="Rhea" id="RHEA:55874"/>
    </physiologicalReaction>
</comment>
<dbReference type="PANTHER" id="PTHR43741:SF2">
    <property type="entry name" value="FMN-DEPENDENT NADH:QUINONE OXIDOREDUCTASE"/>
    <property type="match status" value="1"/>
</dbReference>
<evidence type="ECO:0000256" key="6">
    <source>
        <dbReference type="HAMAP-Rule" id="MF_01216"/>
    </source>
</evidence>
<feature type="binding site" evidence="6">
    <location>
        <begin position="16"/>
        <end position="18"/>
    </location>
    <ligand>
        <name>FMN</name>
        <dbReference type="ChEBI" id="CHEBI:58210"/>
    </ligand>
</feature>
<dbReference type="GO" id="GO:0009055">
    <property type="term" value="F:electron transfer activity"/>
    <property type="evidence" value="ECO:0007669"/>
    <property type="project" value="UniProtKB-UniRule"/>
</dbReference>
<feature type="binding site" evidence="6">
    <location>
        <begin position="96"/>
        <end position="99"/>
    </location>
    <ligand>
        <name>FMN</name>
        <dbReference type="ChEBI" id="CHEBI:58210"/>
    </ligand>
</feature>
<dbReference type="AlphaFoldDB" id="A0A239DR39"/>
<dbReference type="SUPFAM" id="SSF52218">
    <property type="entry name" value="Flavoproteins"/>
    <property type="match status" value="1"/>
</dbReference>
<gene>
    <name evidence="6" type="primary">azoR</name>
    <name evidence="8" type="ORF">SAMN05421770_101578</name>
</gene>
<comment type="function">
    <text evidence="6">Also exhibits azoreductase activity. Catalyzes the reductive cleavage of the azo bond in aromatic azo compounds to the corresponding amines.</text>
</comment>
<protein>
    <recommendedName>
        <fullName evidence="6">FMN dependent NADH:quinone oxidoreductase</fullName>
        <ecNumber evidence="6">1.6.5.-</ecNumber>
    </recommendedName>
    <alternativeName>
        <fullName evidence="6">Azo-dye reductase</fullName>
    </alternativeName>
    <alternativeName>
        <fullName evidence="6">FMN-dependent NADH-azo compound oxidoreductase</fullName>
    </alternativeName>
    <alternativeName>
        <fullName evidence="6">FMN-dependent NADH-azoreductase</fullName>
        <ecNumber evidence="6">1.7.1.17</ecNumber>
    </alternativeName>
</protein>
<dbReference type="HAMAP" id="MF_01216">
    <property type="entry name" value="Azoreductase_type1"/>
    <property type="match status" value="1"/>
</dbReference>
<feature type="domain" description="Flavodoxin-like fold" evidence="7">
    <location>
        <begin position="4"/>
        <end position="189"/>
    </location>
</feature>
<dbReference type="Proteomes" id="UP000198356">
    <property type="component" value="Unassembled WGS sequence"/>
</dbReference>
<evidence type="ECO:0000313" key="8">
    <source>
        <dbReference type="EMBL" id="SNS34193.1"/>
    </source>
</evidence>
<dbReference type="EMBL" id="FZOU01000001">
    <property type="protein sequence ID" value="SNS34193.1"/>
    <property type="molecule type" value="Genomic_DNA"/>
</dbReference>
<dbReference type="Pfam" id="PF02525">
    <property type="entry name" value="Flavodoxin_2"/>
    <property type="match status" value="1"/>
</dbReference>
<proteinExistence type="inferred from homology"/>
<feature type="binding site" evidence="6">
    <location>
        <position position="10"/>
    </location>
    <ligand>
        <name>FMN</name>
        <dbReference type="ChEBI" id="CHEBI:58210"/>
    </ligand>
</feature>
<evidence type="ECO:0000256" key="1">
    <source>
        <dbReference type="ARBA" id="ARBA00022630"/>
    </source>
</evidence>
<keyword evidence="4 6" id="KW-0520">NAD</keyword>
<dbReference type="GO" id="GO:0016652">
    <property type="term" value="F:oxidoreductase activity, acting on NAD(P)H as acceptor"/>
    <property type="evidence" value="ECO:0007669"/>
    <property type="project" value="UniProtKB-UniRule"/>
</dbReference>
<comment type="cofactor">
    <cofactor evidence="6">
        <name>FMN</name>
        <dbReference type="ChEBI" id="CHEBI:58210"/>
    </cofactor>
    <text evidence="6">Binds 1 FMN per subunit.</text>
</comment>
<name>A0A239DR39_9BACT</name>
<keyword evidence="3 6" id="KW-0560">Oxidoreductase</keyword>
<sequence>MPTLLKIDASPRGEYSISRSLSAAFAAEWQKNNPEGTVVVRDLMKTTLPFVDLPWIAGAYTPAEAHSPEMHNALVISNELIAELFAADHIVISTPMYNFSTPAVLKAYIDHIVRFGVTFSASYEGLIKGKKVTLIIASGGVYTPGSHMESYDRETAYLKQIFGFIGLAENLEIVQAGGSNDVAQGKKTQAELVASFVPQVVAAAK</sequence>
<dbReference type="OrthoDB" id="9805013at2"/>
<dbReference type="InterPro" id="IPR023048">
    <property type="entry name" value="NADH:quinone_OxRdtase_FMN_depd"/>
</dbReference>
<dbReference type="GO" id="GO:0016655">
    <property type="term" value="F:oxidoreductase activity, acting on NAD(P)H, quinone or similar compound as acceptor"/>
    <property type="evidence" value="ECO:0007669"/>
    <property type="project" value="InterPro"/>
</dbReference>
<comment type="similarity">
    <text evidence="6">Belongs to the azoreductase type 1 family.</text>
</comment>
<evidence type="ECO:0000256" key="3">
    <source>
        <dbReference type="ARBA" id="ARBA00023002"/>
    </source>
</evidence>